<evidence type="ECO:0000256" key="2">
    <source>
        <dbReference type="SAM" id="MobiDB-lite"/>
    </source>
</evidence>
<evidence type="ECO:0000256" key="1">
    <source>
        <dbReference type="SAM" id="Coils"/>
    </source>
</evidence>
<feature type="compositionally biased region" description="Polar residues" evidence="2">
    <location>
        <begin position="28"/>
        <end position="40"/>
    </location>
</feature>
<evidence type="ECO:0000313" key="4">
    <source>
        <dbReference type="Proteomes" id="UP000187417"/>
    </source>
</evidence>
<gene>
    <name evidence="3" type="ORF">BHV66_08955</name>
</gene>
<dbReference type="EMBL" id="MNQH01000034">
    <property type="protein sequence ID" value="OKY93561.1"/>
    <property type="molecule type" value="Genomic_DNA"/>
</dbReference>
<proteinExistence type="predicted"/>
<keyword evidence="1" id="KW-0175">Coiled coil</keyword>
<protein>
    <submittedName>
        <fullName evidence="3">DNA primase</fullName>
    </submittedName>
</protein>
<dbReference type="STRING" id="28117.BHV66_08955"/>
<comment type="caution">
    <text evidence="3">The sequence shown here is derived from an EMBL/GenBank/DDBJ whole genome shotgun (WGS) entry which is preliminary data.</text>
</comment>
<accession>A0A1Q6F3X4</accession>
<dbReference type="Proteomes" id="UP000187417">
    <property type="component" value="Unassembled WGS sequence"/>
</dbReference>
<dbReference type="Pfam" id="PF03993">
    <property type="entry name" value="DUF349"/>
    <property type="match status" value="5"/>
</dbReference>
<feature type="coiled-coil region" evidence="1">
    <location>
        <begin position="594"/>
        <end position="662"/>
    </location>
</feature>
<evidence type="ECO:0000313" key="3">
    <source>
        <dbReference type="EMBL" id="OKY93561.1"/>
    </source>
</evidence>
<organism evidence="3 4">
    <name type="scientific">Alistipes putredinis</name>
    <dbReference type="NCBI Taxonomy" id="28117"/>
    <lineage>
        <taxon>Bacteria</taxon>
        <taxon>Pseudomonadati</taxon>
        <taxon>Bacteroidota</taxon>
        <taxon>Bacteroidia</taxon>
        <taxon>Bacteroidales</taxon>
        <taxon>Rikenellaceae</taxon>
        <taxon>Alistipes</taxon>
    </lineage>
</organism>
<reference evidence="3 4" key="1">
    <citation type="journal article" date="2016" name="Nat. Biotechnol.">
        <title>Measurement of bacterial replication rates in microbial communities.</title>
        <authorList>
            <person name="Brown C.T."/>
            <person name="Olm M.R."/>
            <person name="Thomas B.C."/>
            <person name="Banfield J.F."/>
        </authorList>
    </citation>
    <scope>NUCLEOTIDE SEQUENCE [LARGE SCALE GENOMIC DNA]</scope>
    <source>
        <strain evidence="3">CAG:67_53_122</strain>
    </source>
</reference>
<name>A0A1Q6F3X4_9BACT</name>
<dbReference type="AlphaFoldDB" id="A0A1Q6F3X4"/>
<sequence>MVLQTVRLKSDKMATENSTLPVSEEHLNSSVVEDTQNNSVPADGGETNAAVADDTGVPTQSRVDFADEDAALAAENAGLDLGEASPEEEAAGGEAAGSDLAGKSKEELLAIFAKMLEERPVQSLRRDVEALKIAFYKLRRAESDAARRAFVEAGGAEGDFVSEPDPAELRFKDLFREYRRLRDEFVAGLEAAKEENLKIKLQIIEELKELASSDEMLNQTFNKFRELQHRWKETGVVPQQNVKDLWETYNLHVENFYNFIKINKELRDLDLKKNYEQKLALCEQAEALVLEPSIVEAFHKLQKLHDEWREIGPVANEYKEVLWNRFKEASSRINKQHQEFFENIKQEQLRNLELKSELCVKAEELAQQPLTSRKEWNKASEKLFEIQKVWKTIGFAPKKDNNAIYERFRNACDKFFEAKRTYYAGLKGEMEHNLQLKTELCEAAEALRDSEEWKKTTDELIALQAKWKQTGAVSRRYSDQIWKRFRAACDAFFERKSRHFAAVDDQYGENLRRKEALLEEMAAADILAGGFEMIRDFQRRWGEIGFVPIKQKEAIQKRYKEVVDKMFDTLRSSERDRSMDRFKEKVSSLKATGDRRLRTERDRLYNKVRQLEQDIALLENNIGFFSKSKNAEAMIAEVRAKIERAKQEMQAAIEKVKLIDQEENKE</sequence>
<dbReference type="InterPro" id="IPR007139">
    <property type="entry name" value="DUF349"/>
</dbReference>
<feature type="region of interest" description="Disordered" evidence="2">
    <location>
        <begin position="1"/>
        <end position="57"/>
    </location>
</feature>